<organism evidence="10 11">
    <name type="scientific">Malaciobacter pacificus</name>
    <dbReference type="NCBI Taxonomy" id="1080223"/>
    <lineage>
        <taxon>Bacteria</taxon>
        <taxon>Pseudomonadati</taxon>
        <taxon>Campylobacterota</taxon>
        <taxon>Epsilonproteobacteria</taxon>
        <taxon>Campylobacterales</taxon>
        <taxon>Arcobacteraceae</taxon>
        <taxon>Malaciobacter</taxon>
    </lineage>
</organism>
<dbReference type="Gene3D" id="3.90.480.20">
    <property type="match status" value="1"/>
</dbReference>
<dbReference type="InterPro" id="IPR006067">
    <property type="entry name" value="NO2/SO3_Rdtase_4Fe4S_dom"/>
</dbReference>
<feature type="domain" description="Nitrite/Sulfite reductase ferredoxin-like" evidence="9">
    <location>
        <begin position="60"/>
        <end position="117"/>
    </location>
</feature>
<dbReference type="Pfam" id="PF01077">
    <property type="entry name" value="NIR_SIR"/>
    <property type="match status" value="1"/>
</dbReference>
<feature type="domain" description="Nitrite/sulphite reductase 4Fe-4S" evidence="8">
    <location>
        <begin position="126"/>
        <end position="267"/>
    </location>
</feature>
<dbReference type="AlphaFoldDB" id="A0A5C2HB95"/>
<dbReference type="GO" id="GO:0048307">
    <property type="term" value="F:ferredoxin-nitrite reductase activity"/>
    <property type="evidence" value="ECO:0007669"/>
    <property type="project" value="UniProtKB-EC"/>
</dbReference>
<dbReference type="SUPFAM" id="SSF56014">
    <property type="entry name" value="Nitrite and sulphite reductase 4Fe-4S domain-like"/>
    <property type="match status" value="1"/>
</dbReference>
<dbReference type="GO" id="GO:0051539">
    <property type="term" value="F:4 iron, 4 sulfur cluster binding"/>
    <property type="evidence" value="ECO:0007669"/>
    <property type="project" value="UniProtKB-KW"/>
</dbReference>
<keyword evidence="4" id="KW-0479">Metal-binding</keyword>
<evidence type="ECO:0000256" key="7">
    <source>
        <dbReference type="ARBA" id="ARBA00023014"/>
    </source>
</evidence>
<name>A0A5C2HB95_9BACT</name>
<reference evidence="10 11" key="3">
    <citation type="submission" date="2019-09" db="EMBL/GenBank/DDBJ databases">
        <title>Taxonomic note: a critical rebuttal of the proposed division of the genus Arcobacter into six genera, emended descriptions of Arcobacter anaerophilus and the genus Arcobacter, and an assessment of genus-level boundaries for Epsilonproteobacteria using in silico genomic comparator tools.</title>
        <authorList>
            <person name="On S.L.W."/>
            <person name="Miller W.G."/>
            <person name="Biggs P."/>
            <person name="Cornelius A."/>
            <person name="Vandamme P."/>
        </authorList>
    </citation>
    <scope>NUCLEOTIDE SEQUENCE [LARGE SCALE GENOMIC DNA]</scope>
    <source>
        <strain evidence="10 11">LMG 26638</strain>
    </source>
</reference>
<comment type="similarity">
    <text evidence="1">Belongs to the nitrite and sulfite reductase 4Fe-4S domain family.</text>
</comment>
<dbReference type="GO" id="GO:0046872">
    <property type="term" value="F:metal ion binding"/>
    <property type="evidence" value="ECO:0007669"/>
    <property type="project" value="UniProtKB-KW"/>
</dbReference>
<keyword evidence="11" id="KW-1185">Reference proteome</keyword>
<sequence>MSNNLALNIEQIKKEKDGLDVLGDIYIHAVLGEKIPSEDLHRLQWYGIYASDETQNSFELKIPLNMGELSLKQLKVLTQISQEFANNSLTFSNEQKVELKDIKIYNFPKIFNLLKEVDLTTFFEAGHTVRRVITCPLNGIDNEQLIDVSSFVEQLDNTFIGNKKYSNMPNKLQFSISGYEQGCELSFTPDVSFNASTDSKNKIIFLIKLCGEDFGYVYPSQLVLTAKAIAKIYRDFGNREDINNSSFEAFLEDWGVAKFYDLLNSSLPFNVKNSSQNNNVCFIKKPRMGIHQSAIEGQSYIGCLLNNHSQKSETISKFTQVLEKYNASKIKITHKGNIIVLDAPSQNVNEFALELEKINFNPFV</sequence>
<evidence type="ECO:0000256" key="2">
    <source>
        <dbReference type="ARBA" id="ARBA00022485"/>
    </source>
</evidence>
<dbReference type="PANTHER" id="PTHR32439">
    <property type="entry name" value="FERREDOXIN--NITRITE REDUCTASE, CHLOROPLASTIC"/>
    <property type="match status" value="1"/>
</dbReference>
<accession>A0A5C2HB95</accession>
<dbReference type="KEGG" id="apai:APAC_2598"/>
<dbReference type="Gene3D" id="3.30.413.10">
    <property type="entry name" value="Sulfite Reductase Hemoprotein, domain 1"/>
    <property type="match status" value="1"/>
</dbReference>
<keyword evidence="7" id="KW-0411">Iron-sulfur</keyword>
<dbReference type="Proteomes" id="UP000322726">
    <property type="component" value="Chromosome"/>
</dbReference>
<keyword evidence="2" id="KW-0004">4Fe-4S</keyword>
<reference evidence="10 11" key="1">
    <citation type="submission" date="2019-09" db="EMBL/GenBank/DDBJ databases">
        <title>Complete genome sequencing of four Arcobacter species reveals a diverse suite of mobile elements.</title>
        <authorList>
            <person name="Miller W.G."/>
            <person name="Yee E."/>
            <person name="Bono J.L."/>
        </authorList>
    </citation>
    <scope>NUCLEOTIDE SEQUENCE [LARGE SCALE GENOMIC DNA]</scope>
    <source>
        <strain evidence="10 11">LMG 26638</strain>
    </source>
</reference>
<dbReference type="OrthoDB" id="5342187at2"/>
<dbReference type="InterPro" id="IPR005117">
    <property type="entry name" value="NiRdtase/SiRdtase_haem-b_fer"/>
</dbReference>
<dbReference type="PANTHER" id="PTHR32439:SF0">
    <property type="entry name" value="FERREDOXIN--NITRITE REDUCTASE, CHLOROPLASTIC"/>
    <property type="match status" value="1"/>
</dbReference>
<evidence type="ECO:0000256" key="5">
    <source>
        <dbReference type="ARBA" id="ARBA00023002"/>
    </source>
</evidence>
<keyword evidence="6" id="KW-0408">Iron</keyword>
<dbReference type="EMBL" id="CP035928">
    <property type="protein sequence ID" value="QEP35639.1"/>
    <property type="molecule type" value="Genomic_DNA"/>
</dbReference>
<dbReference type="SUPFAM" id="SSF55124">
    <property type="entry name" value="Nitrite/Sulfite reductase N-terminal domain-like"/>
    <property type="match status" value="2"/>
</dbReference>
<dbReference type="InterPro" id="IPR051329">
    <property type="entry name" value="NIR_SIR_4Fe-4S"/>
</dbReference>
<evidence type="ECO:0000256" key="4">
    <source>
        <dbReference type="ARBA" id="ARBA00022723"/>
    </source>
</evidence>
<evidence type="ECO:0000259" key="8">
    <source>
        <dbReference type="Pfam" id="PF01077"/>
    </source>
</evidence>
<proteinExistence type="inferred from homology"/>
<dbReference type="Pfam" id="PF03460">
    <property type="entry name" value="NIR_SIR_ferr"/>
    <property type="match status" value="1"/>
</dbReference>
<dbReference type="InterPro" id="IPR036136">
    <property type="entry name" value="Nit/Sulf_reduc_fer-like_dom_sf"/>
</dbReference>
<evidence type="ECO:0000256" key="6">
    <source>
        <dbReference type="ARBA" id="ARBA00023004"/>
    </source>
</evidence>
<protein>
    <submittedName>
        <fullName evidence="10">Sulfite reductase, iron-sulfur subunit</fullName>
        <ecNumber evidence="10">1.7.7.1</ecNumber>
    </submittedName>
</protein>
<evidence type="ECO:0000313" key="10">
    <source>
        <dbReference type="EMBL" id="QEP35639.1"/>
    </source>
</evidence>
<dbReference type="EC" id="1.7.7.1" evidence="10"/>
<keyword evidence="5 10" id="KW-0560">Oxidoreductase</keyword>
<gene>
    <name evidence="10" type="primary">cysI</name>
    <name evidence="10" type="ORF">APAC_2598</name>
</gene>
<evidence type="ECO:0000313" key="11">
    <source>
        <dbReference type="Proteomes" id="UP000322726"/>
    </source>
</evidence>
<dbReference type="InterPro" id="IPR045854">
    <property type="entry name" value="NO2/SO3_Rdtase_4Fe4S_sf"/>
</dbReference>
<reference evidence="11" key="2">
    <citation type="submission" date="2019-09" db="EMBL/GenBank/DDBJ databases">
        <title>Complete genome sequencing of four Arcobacter species reveals a diverse suite of mobile elements.</title>
        <authorList>
            <person name="On S.L.W."/>
            <person name="Miller W.G."/>
            <person name="Biggs P."/>
            <person name="Cornelius A."/>
            <person name="Vandamme P."/>
        </authorList>
    </citation>
    <scope>NUCLEOTIDE SEQUENCE [LARGE SCALE GENOMIC DNA]</scope>
    <source>
        <strain evidence="11">LMG 26638</strain>
    </source>
</reference>
<dbReference type="RefSeq" id="WP_130234524.1">
    <property type="nucleotide sequence ID" value="NZ_BMEF01000026.1"/>
</dbReference>
<evidence type="ECO:0000259" key="9">
    <source>
        <dbReference type="Pfam" id="PF03460"/>
    </source>
</evidence>
<dbReference type="GO" id="GO:0020037">
    <property type="term" value="F:heme binding"/>
    <property type="evidence" value="ECO:0007669"/>
    <property type="project" value="InterPro"/>
</dbReference>
<keyword evidence="3" id="KW-0349">Heme</keyword>
<evidence type="ECO:0000256" key="1">
    <source>
        <dbReference type="ARBA" id="ARBA00010429"/>
    </source>
</evidence>
<evidence type="ECO:0000256" key="3">
    <source>
        <dbReference type="ARBA" id="ARBA00022617"/>
    </source>
</evidence>